<dbReference type="PROSITE" id="PS50005">
    <property type="entry name" value="TPR"/>
    <property type="match status" value="1"/>
</dbReference>
<dbReference type="Pfam" id="PF13181">
    <property type="entry name" value="TPR_8"/>
    <property type="match status" value="1"/>
</dbReference>
<feature type="non-terminal residue" evidence="1">
    <location>
        <position position="1"/>
    </location>
</feature>
<dbReference type="InterPro" id="IPR011990">
    <property type="entry name" value="TPR-like_helical_dom_sf"/>
</dbReference>
<accession>A0A382EWZ0</accession>
<dbReference type="SMART" id="SM00028">
    <property type="entry name" value="TPR"/>
    <property type="match status" value="2"/>
</dbReference>
<reference evidence="1" key="1">
    <citation type="submission" date="2018-05" db="EMBL/GenBank/DDBJ databases">
        <authorList>
            <person name="Lanie J.A."/>
            <person name="Ng W.-L."/>
            <person name="Kazmierczak K.M."/>
            <person name="Andrzejewski T.M."/>
            <person name="Davidsen T.M."/>
            <person name="Wayne K.J."/>
            <person name="Tettelin H."/>
            <person name="Glass J.I."/>
            <person name="Rusch D."/>
            <person name="Podicherti R."/>
            <person name="Tsui H.-C.T."/>
            <person name="Winkler M.E."/>
        </authorList>
    </citation>
    <scope>NUCLEOTIDE SEQUENCE</scope>
</reference>
<name>A0A382EWZ0_9ZZZZ</name>
<dbReference type="SUPFAM" id="SSF48452">
    <property type="entry name" value="TPR-like"/>
    <property type="match status" value="1"/>
</dbReference>
<dbReference type="Gene3D" id="1.25.40.10">
    <property type="entry name" value="Tetratricopeptide repeat domain"/>
    <property type="match status" value="1"/>
</dbReference>
<organism evidence="1">
    <name type="scientific">marine metagenome</name>
    <dbReference type="NCBI Taxonomy" id="408172"/>
    <lineage>
        <taxon>unclassified sequences</taxon>
        <taxon>metagenomes</taxon>
        <taxon>ecological metagenomes</taxon>
    </lineage>
</organism>
<gene>
    <name evidence="1" type="ORF">METZ01_LOCUS207696</name>
</gene>
<protein>
    <submittedName>
        <fullName evidence="1">Uncharacterized protein</fullName>
    </submittedName>
</protein>
<proteinExistence type="predicted"/>
<dbReference type="AlphaFoldDB" id="A0A382EWZ0"/>
<dbReference type="InterPro" id="IPR019734">
    <property type="entry name" value="TPR_rpt"/>
</dbReference>
<sequence>YLMAIADIIDIDQNNFALENFKLNPQSNNLNMKKGYYTLKIGRKDMIDAASFHEIGDYYFKQKNFVSSLEFFEKAVNLNPYELTYKENLANTHLKLGNFQTAADILTELIDVDGSTSIKVKYLRVLAYLNLKDFTTACKYIEEIKDNVLVKDIELERFCN</sequence>
<evidence type="ECO:0000313" key="1">
    <source>
        <dbReference type="EMBL" id="SVB54842.1"/>
    </source>
</evidence>
<dbReference type="EMBL" id="UINC01046605">
    <property type="protein sequence ID" value="SVB54842.1"/>
    <property type="molecule type" value="Genomic_DNA"/>
</dbReference>